<accession>A0A395NFY4</accession>
<reference evidence="2 3" key="1">
    <citation type="journal article" date="2018" name="PLoS Pathog.">
        <title>Evolution of structural diversity of trichothecenes, a family of toxins produced by plant pathogenic and entomopathogenic fungi.</title>
        <authorList>
            <person name="Proctor R.H."/>
            <person name="McCormick S.P."/>
            <person name="Kim H.S."/>
            <person name="Cardoza R.E."/>
            <person name="Stanley A.M."/>
            <person name="Lindo L."/>
            <person name="Kelly A."/>
            <person name="Brown D.W."/>
            <person name="Lee T."/>
            <person name="Vaughan M.M."/>
            <person name="Alexander N.J."/>
            <person name="Busman M."/>
            <person name="Gutierrez S."/>
        </authorList>
    </citation>
    <scope>NUCLEOTIDE SEQUENCE [LARGE SCALE GENOMIC DNA]</scope>
    <source>
        <strain evidence="2 3">IBT 40837</strain>
    </source>
</reference>
<keyword evidence="3" id="KW-1185">Reference proteome</keyword>
<feature type="compositionally biased region" description="Basic and acidic residues" evidence="1">
    <location>
        <begin position="229"/>
        <end position="242"/>
    </location>
</feature>
<comment type="caution">
    <text evidence="2">The sequence shown here is derived from an EMBL/GenBank/DDBJ whole genome shotgun (WGS) entry which is preliminary data.</text>
</comment>
<evidence type="ECO:0000313" key="2">
    <source>
        <dbReference type="EMBL" id="RFU74864.1"/>
    </source>
</evidence>
<organism evidence="2 3">
    <name type="scientific">Trichoderma arundinaceum</name>
    <dbReference type="NCBI Taxonomy" id="490622"/>
    <lineage>
        <taxon>Eukaryota</taxon>
        <taxon>Fungi</taxon>
        <taxon>Dikarya</taxon>
        <taxon>Ascomycota</taxon>
        <taxon>Pezizomycotina</taxon>
        <taxon>Sordariomycetes</taxon>
        <taxon>Hypocreomycetidae</taxon>
        <taxon>Hypocreales</taxon>
        <taxon>Hypocreaceae</taxon>
        <taxon>Trichoderma</taxon>
    </lineage>
</organism>
<dbReference type="Proteomes" id="UP000266272">
    <property type="component" value="Unassembled WGS sequence"/>
</dbReference>
<protein>
    <submittedName>
        <fullName evidence="2">Uncharacterized protein</fullName>
    </submittedName>
</protein>
<name>A0A395NFY4_TRIAR</name>
<feature type="region of interest" description="Disordered" evidence="1">
    <location>
        <begin position="216"/>
        <end position="250"/>
    </location>
</feature>
<feature type="compositionally biased region" description="Polar residues" evidence="1">
    <location>
        <begin position="57"/>
        <end position="71"/>
    </location>
</feature>
<feature type="region of interest" description="Disordered" evidence="1">
    <location>
        <begin position="46"/>
        <end position="71"/>
    </location>
</feature>
<evidence type="ECO:0000256" key="1">
    <source>
        <dbReference type="SAM" id="MobiDB-lite"/>
    </source>
</evidence>
<evidence type="ECO:0000313" key="3">
    <source>
        <dbReference type="Proteomes" id="UP000266272"/>
    </source>
</evidence>
<sequence>MENRGLIDDDAVMHLVEGLISGDALANSTSAPPFLYDPLLADRPPDYPGPQTGAPLTHTSTQNSRSVATGSGTDKAKNHVFCCFQQKCVYRVVLRDGALTISSASPCLWCAFRLQDGDYTARCRRDVEIRSENCIECVYTGRKCTWGGYEPDPDFGTRLVEDRKTAAILASEKGVNSEEAQSAISWMRRSAAKYLVSFWEKANILDMFTGQCRHSLPTPKKKKRKLRSKGKDADKVSNKEANNDAEAETTEAYSRTAMRVAQIFLLRQILKSNNEVAAVVLTNYKALEKILSASQEGVPLP</sequence>
<dbReference type="AlphaFoldDB" id="A0A395NFY4"/>
<gene>
    <name evidence="2" type="ORF">TARUN_7375</name>
</gene>
<dbReference type="EMBL" id="PXOA01000493">
    <property type="protein sequence ID" value="RFU74864.1"/>
    <property type="molecule type" value="Genomic_DNA"/>
</dbReference>
<proteinExistence type="predicted"/>
<feature type="compositionally biased region" description="Basic residues" evidence="1">
    <location>
        <begin position="219"/>
        <end position="228"/>
    </location>
</feature>